<proteinExistence type="predicted"/>
<dbReference type="PANTHER" id="PTHR35360:SF2">
    <property type="entry name" value="OS01G0324125 PROTEIN"/>
    <property type="match status" value="1"/>
</dbReference>
<dbReference type="Gramene" id="TKV98761">
    <property type="protein sequence ID" value="TKV98761"/>
    <property type="gene ID" value="SEVIR_9G581950v2"/>
</dbReference>
<organism evidence="2 3">
    <name type="scientific">Setaria viridis</name>
    <name type="common">Green bristlegrass</name>
    <name type="synonym">Setaria italica subsp. viridis</name>
    <dbReference type="NCBI Taxonomy" id="4556"/>
    <lineage>
        <taxon>Eukaryota</taxon>
        <taxon>Viridiplantae</taxon>
        <taxon>Streptophyta</taxon>
        <taxon>Embryophyta</taxon>
        <taxon>Tracheophyta</taxon>
        <taxon>Spermatophyta</taxon>
        <taxon>Magnoliopsida</taxon>
        <taxon>Liliopsida</taxon>
        <taxon>Poales</taxon>
        <taxon>Poaceae</taxon>
        <taxon>PACMAD clade</taxon>
        <taxon>Panicoideae</taxon>
        <taxon>Panicodae</taxon>
        <taxon>Paniceae</taxon>
        <taxon>Cenchrinae</taxon>
        <taxon>Setaria</taxon>
    </lineage>
</organism>
<dbReference type="SUPFAM" id="SSF54001">
    <property type="entry name" value="Cysteine proteinases"/>
    <property type="match status" value="2"/>
</dbReference>
<dbReference type="CDD" id="cd22749">
    <property type="entry name" value="Otubain_C65"/>
    <property type="match status" value="1"/>
</dbReference>
<dbReference type="Gene3D" id="1.20.1300.20">
    <property type="entry name" value="Peptidase C65 Otubain, subdomain 2"/>
    <property type="match status" value="1"/>
</dbReference>
<gene>
    <name evidence="2" type="ORF">SEVIR_9G581950v2</name>
</gene>
<dbReference type="InterPro" id="IPR019400">
    <property type="entry name" value="Peptidase_C65_otubain"/>
</dbReference>
<reference evidence="2" key="1">
    <citation type="submission" date="2019-03" db="EMBL/GenBank/DDBJ databases">
        <title>WGS assembly of Setaria viridis.</title>
        <authorList>
            <person name="Huang P."/>
            <person name="Jenkins J."/>
            <person name="Grimwood J."/>
            <person name="Barry K."/>
            <person name="Healey A."/>
            <person name="Mamidi S."/>
            <person name="Sreedasyam A."/>
            <person name="Shu S."/>
            <person name="Feldman M."/>
            <person name="Wu J."/>
            <person name="Yu Y."/>
            <person name="Chen C."/>
            <person name="Johnson J."/>
            <person name="Rokhsar D."/>
            <person name="Baxter I."/>
            <person name="Schmutz J."/>
            <person name="Brutnell T."/>
            <person name="Kellogg E."/>
        </authorList>
    </citation>
    <scope>NUCLEOTIDE SEQUENCE [LARGE SCALE GENOMIC DNA]</scope>
</reference>
<evidence type="ECO:0000256" key="1">
    <source>
        <dbReference type="SAM" id="MobiDB-lite"/>
    </source>
</evidence>
<feature type="region of interest" description="Disordered" evidence="1">
    <location>
        <begin position="708"/>
        <end position="734"/>
    </location>
</feature>
<sequence>MSDAEVVKSGMEVRAKWKDMREGRMYMKEVLDELLEESKANADIDQEDEPEGTAMQQEQVKSATIWPENYYKGSIWRKFLDRIGISDLNSRIANPDVNYETIPMFDVIRHYRLLEMVAGRGVEFHSNALNLRRTYSEFRPVRGDGECFYRSFIFSYLEQVLDRQDTHEEHRLLVAVKEVARQHERLGWASEFSRSHKEFKKLIKKVMRWKRHSRWKHVQTTNSYRKKKLLQYFNSYDKTNDIFAFLGLVAAIWISSHSDEFEPLIREVNILTDWCFVEVIQSRVLTDHIQITALVNALRVPLRVEYLFQEFGQDLYTGEGSQDTMPGSTCSPRRHHQVPLDHKVPQLTMLYTNLQCNIFFPSPDAIIENFHQEKTKFKRSFKAKAVQALELPPPRDGSISCTICAAVRIGWLGFLSVRNSVLSWIAGCFGKRQRPTPPSEFSWISVMGKPILNEDASCTIASCTMCIEAQHRLAFERVNGRGSFTFKAKVPAELKKACSKRGIWNREDGADIREILKAIAQKGGVLTERVPNNIKLPISGYHCLHDIGGFQLMRLICAHGPVIGILWAELDDYDRAIGDIVYRRTPMEYRFPNSGAYHAVVCFGYKYDPQREELHIRVMDNHAEDGPLRWISFAALEEFYLPLIPEPVELHKLRRKKKREEHSVSAYVTHSMVTLEKKLMTWIRCRELDRFYKPRQQDVFLLDNKLRHGPEHRQGSYSPGQRLLTRGREPDQVKTREVAAVVRNQVRSENPNQHTARGN</sequence>
<name>A0A4U6TBK6_SETVI</name>
<accession>A0A4U6TBK6</accession>
<dbReference type="AlphaFoldDB" id="A0A4U6TBK6"/>
<dbReference type="Proteomes" id="UP000298652">
    <property type="component" value="Chromosome 9"/>
</dbReference>
<dbReference type="InterPro" id="IPR042467">
    <property type="entry name" value="Peptidase_C65_otubain_sub2"/>
</dbReference>
<dbReference type="PANTHER" id="PTHR35360">
    <property type="entry name" value="OS01G0324125 PROTEIN-RELATED"/>
    <property type="match status" value="1"/>
</dbReference>
<dbReference type="EMBL" id="CM016560">
    <property type="protein sequence ID" value="TKV98761.1"/>
    <property type="molecule type" value="Genomic_DNA"/>
</dbReference>
<evidence type="ECO:0008006" key="4">
    <source>
        <dbReference type="Google" id="ProtNLM"/>
    </source>
</evidence>
<keyword evidence="3" id="KW-1185">Reference proteome</keyword>
<dbReference type="InterPro" id="IPR038765">
    <property type="entry name" value="Papain-like_cys_pep_sf"/>
</dbReference>
<evidence type="ECO:0000313" key="2">
    <source>
        <dbReference type="EMBL" id="TKV98761.1"/>
    </source>
</evidence>
<protein>
    <recommendedName>
        <fullName evidence="4">Ubiquitinyl hydrolase 1</fullName>
    </recommendedName>
</protein>
<dbReference type="OMA" id="AKESHIH"/>
<evidence type="ECO:0000313" key="3">
    <source>
        <dbReference type="Proteomes" id="UP000298652"/>
    </source>
</evidence>
<dbReference type="Pfam" id="PF10275">
    <property type="entry name" value="Peptidase_C65"/>
    <property type="match status" value="1"/>
</dbReference>